<name>A0A3N2DY74_9GAMM</name>
<sequence>MIKNILVSGCIGSCLVLASQGYAQQLSPSTGVSILSVSENADNTVTINGKAGPTQAITDLTINGYQPSDYTPSVAPTFSLTIPASDHYEVVTYDQIEGTRSADYVSGNTSVENAVQLAISDGFLTEVGPVVETLLEDISLTSLLDIDSNECVFQLRSWRSCDLYLREMGINGRPEAHIFFSPNGDELTINIGLTIPEVALETSIKRQWWWGYRNTRIAAKNVTVTAQIGVTATDNQSIKLVLDDPSDIFLNIGALDVNSNTVAAKMIPLFRGAITTIVNNHLVNLVGPVLSKLEIPEIPLSLPLDIDGDSVNDGVFDIALHANKLSVTDNSDGVVSLGGSISVSKENTAPGRSILGYRVIEGELPSPELGSNTDIKASLSVSFVNQIVAALYQSGIEEKISIPLKVGDLGSFGGMLANLGLGYTLDSPMFFEIGFGGLPEITLVNDAANPLGLQLVAPELRFRMLVDNGAGTIDNLLDLDMDIAIATSLGAHADGKLDIDFNDILAMNITKFHPSLIPSQGGEEYSKVIVEVGLIMMLDEFAPMIEELSNAARLDLDLGSLLNDLLKTNDFASIPATGYVTEAETSDDNAYMSIGLGVDFN</sequence>
<dbReference type="RefSeq" id="WP_148059272.1">
    <property type="nucleotide sequence ID" value="NZ_RKHR01000003.1"/>
</dbReference>
<protein>
    <submittedName>
        <fullName evidence="1">Uncharacterized protein</fullName>
    </submittedName>
</protein>
<dbReference type="AlphaFoldDB" id="A0A3N2DY74"/>
<accession>A0A3N2DY74</accession>
<evidence type="ECO:0000313" key="1">
    <source>
        <dbReference type="EMBL" id="ROS04778.1"/>
    </source>
</evidence>
<evidence type="ECO:0000313" key="2">
    <source>
        <dbReference type="Proteomes" id="UP000275394"/>
    </source>
</evidence>
<keyword evidence="2" id="KW-1185">Reference proteome</keyword>
<gene>
    <name evidence="1" type="ORF">EDC56_0291</name>
</gene>
<comment type="caution">
    <text evidence="1">The sequence shown here is derived from an EMBL/GenBank/DDBJ whole genome shotgun (WGS) entry which is preliminary data.</text>
</comment>
<organism evidence="1 2">
    <name type="scientific">Sinobacterium caligoides</name>
    <dbReference type="NCBI Taxonomy" id="933926"/>
    <lineage>
        <taxon>Bacteria</taxon>
        <taxon>Pseudomonadati</taxon>
        <taxon>Pseudomonadota</taxon>
        <taxon>Gammaproteobacteria</taxon>
        <taxon>Cellvibrionales</taxon>
        <taxon>Spongiibacteraceae</taxon>
        <taxon>Sinobacterium</taxon>
    </lineage>
</organism>
<dbReference type="Proteomes" id="UP000275394">
    <property type="component" value="Unassembled WGS sequence"/>
</dbReference>
<reference evidence="1 2" key="1">
    <citation type="submission" date="2018-11" db="EMBL/GenBank/DDBJ databases">
        <title>Genomic Encyclopedia of Type Strains, Phase IV (KMG-IV): sequencing the most valuable type-strain genomes for metagenomic binning, comparative biology and taxonomic classification.</title>
        <authorList>
            <person name="Goeker M."/>
        </authorList>
    </citation>
    <scope>NUCLEOTIDE SEQUENCE [LARGE SCALE GENOMIC DNA]</scope>
    <source>
        <strain evidence="1 2">DSM 100316</strain>
    </source>
</reference>
<dbReference type="EMBL" id="RKHR01000003">
    <property type="protein sequence ID" value="ROS04778.1"/>
    <property type="molecule type" value="Genomic_DNA"/>
</dbReference>
<proteinExistence type="predicted"/>